<dbReference type="NCBIfam" id="TIGR04137">
    <property type="entry name" value="Chlam_Ver_rRNA"/>
    <property type="match status" value="1"/>
</dbReference>
<dbReference type="RefSeq" id="WP_146684460.1">
    <property type="nucleotide sequence ID" value="NZ_CP019646.1"/>
</dbReference>
<dbReference type="STRING" id="1851148.SMSP2_02630"/>
<dbReference type="KEGG" id="pbas:SMSP2_02630"/>
<gene>
    <name evidence="2" type="ORF">SMSP2_02630</name>
</gene>
<feature type="compositionally biased region" description="Basic residues" evidence="1">
    <location>
        <begin position="47"/>
        <end position="65"/>
    </location>
</feature>
<dbReference type="OrthoDB" id="291303at2"/>
<dbReference type="AlphaFoldDB" id="A0A1Q2MHW9"/>
<dbReference type="InterPro" id="IPR026405">
    <property type="entry name" value="Chlam/Ver/Plancto_rRNA"/>
</dbReference>
<evidence type="ECO:0000256" key="1">
    <source>
        <dbReference type="SAM" id="MobiDB-lite"/>
    </source>
</evidence>
<evidence type="ECO:0000313" key="2">
    <source>
        <dbReference type="EMBL" id="AQQ72249.1"/>
    </source>
</evidence>
<protein>
    <submittedName>
        <fullName evidence="2">PVC superphylum signature protein</fullName>
    </submittedName>
</protein>
<evidence type="ECO:0000313" key="3">
    <source>
        <dbReference type="Proteomes" id="UP000188181"/>
    </source>
</evidence>
<reference evidence="3" key="1">
    <citation type="submission" date="2017-02" db="EMBL/GenBank/DDBJ databases">
        <title>Comparative genomics and description of representatives of a novel lineage of planctomycetes thriving in anoxic sediments.</title>
        <authorList>
            <person name="Spring S."/>
            <person name="Bunk B."/>
            <person name="Sproer C."/>
        </authorList>
    </citation>
    <scope>NUCLEOTIDE SEQUENCE [LARGE SCALE GENOMIC DNA]</scope>
    <source>
        <strain evidence="3">SM-Chi-D1</strain>
    </source>
</reference>
<name>A0A1Q2MHW9_9BACT</name>
<organism evidence="2 3">
    <name type="scientific">Limihaloglobus sulfuriphilus</name>
    <dbReference type="NCBI Taxonomy" id="1851148"/>
    <lineage>
        <taxon>Bacteria</taxon>
        <taxon>Pseudomonadati</taxon>
        <taxon>Planctomycetota</taxon>
        <taxon>Phycisphaerae</taxon>
        <taxon>Sedimentisphaerales</taxon>
        <taxon>Sedimentisphaeraceae</taxon>
        <taxon>Limihaloglobus</taxon>
    </lineage>
</organism>
<keyword evidence="3" id="KW-1185">Reference proteome</keyword>
<sequence length="65" mass="7414">MSLDSSLKTGNALKRHRNVLTRAERLEKLTEDGRWDDSQEVTGLPKVGHRKVGVAKKKKKKDDEE</sequence>
<proteinExistence type="predicted"/>
<dbReference type="Proteomes" id="UP000188181">
    <property type="component" value="Chromosome"/>
</dbReference>
<accession>A0A1Q2MHW9</accession>
<feature type="region of interest" description="Disordered" evidence="1">
    <location>
        <begin position="37"/>
        <end position="65"/>
    </location>
</feature>
<dbReference type="EMBL" id="CP019646">
    <property type="protein sequence ID" value="AQQ72249.1"/>
    <property type="molecule type" value="Genomic_DNA"/>
</dbReference>